<dbReference type="InterPro" id="IPR011335">
    <property type="entry name" value="Restrct_endonuc-II-like"/>
</dbReference>
<accession>A0AAV8VFV8</accession>
<dbReference type="AlphaFoldDB" id="A0AAV8VFV8"/>
<dbReference type="InterPro" id="IPR011604">
    <property type="entry name" value="PDDEXK-like_dom_sf"/>
</dbReference>
<dbReference type="Proteomes" id="UP001159042">
    <property type="component" value="Unassembled WGS sequence"/>
</dbReference>
<evidence type="ECO:0000313" key="2">
    <source>
        <dbReference type="EMBL" id="KAJ8913089.1"/>
    </source>
</evidence>
<proteinExistence type="predicted"/>
<dbReference type="Pfam" id="PF09588">
    <property type="entry name" value="YqaJ"/>
    <property type="match status" value="1"/>
</dbReference>
<name>A0AAV8VFV8_9CUCU</name>
<dbReference type="PANTHER" id="PTHR46609:SF8">
    <property type="entry name" value="YQAJ VIRAL RECOMBINASE DOMAIN-CONTAINING PROTEIN"/>
    <property type="match status" value="1"/>
</dbReference>
<dbReference type="Gene3D" id="3.90.320.10">
    <property type="match status" value="1"/>
</dbReference>
<dbReference type="GO" id="GO:0006281">
    <property type="term" value="P:DNA repair"/>
    <property type="evidence" value="ECO:0007669"/>
    <property type="project" value="UniProtKB-ARBA"/>
</dbReference>
<keyword evidence="3" id="KW-1185">Reference proteome</keyword>
<gene>
    <name evidence="2" type="ORF">NQ315_006590</name>
</gene>
<protein>
    <recommendedName>
        <fullName evidence="1">YqaJ viral recombinase domain-containing protein</fullName>
    </recommendedName>
</protein>
<reference evidence="2 3" key="1">
    <citation type="journal article" date="2023" name="Insect Mol. Biol.">
        <title>Genome sequencing provides insights into the evolution of gene families encoding plant cell wall-degrading enzymes in longhorned beetles.</title>
        <authorList>
            <person name="Shin N.R."/>
            <person name="Okamura Y."/>
            <person name="Kirsch R."/>
            <person name="Pauchet Y."/>
        </authorList>
    </citation>
    <scope>NUCLEOTIDE SEQUENCE [LARGE SCALE GENOMIC DNA]</scope>
    <source>
        <strain evidence="2">EAD_L_NR</strain>
    </source>
</reference>
<feature type="domain" description="YqaJ viral recombinase" evidence="1">
    <location>
        <begin position="14"/>
        <end position="87"/>
    </location>
</feature>
<evidence type="ECO:0000259" key="1">
    <source>
        <dbReference type="Pfam" id="PF09588"/>
    </source>
</evidence>
<dbReference type="EMBL" id="JANEYG010000103">
    <property type="protein sequence ID" value="KAJ8913089.1"/>
    <property type="molecule type" value="Genomic_DNA"/>
</dbReference>
<sequence length="104" mass="11726">MDSENCPTRFAPKHFTNKFTEHGKKYEKEALRIYSKNHNNCVISTPGFIISETFPWLAFSPDGIIFNNGVPSKLLEIKCPFSGKTNAAETFLESCDYIDKTGVT</sequence>
<dbReference type="InterPro" id="IPR019080">
    <property type="entry name" value="YqaJ_viral_recombinase"/>
</dbReference>
<comment type="caution">
    <text evidence="2">The sequence shown here is derived from an EMBL/GenBank/DDBJ whole genome shotgun (WGS) entry which is preliminary data.</text>
</comment>
<dbReference type="PANTHER" id="PTHR46609">
    <property type="entry name" value="EXONUCLEASE, PHAGE-TYPE/RECB, C-TERMINAL DOMAIN-CONTAINING PROTEIN"/>
    <property type="match status" value="1"/>
</dbReference>
<dbReference type="SUPFAM" id="SSF52980">
    <property type="entry name" value="Restriction endonuclease-like"/>
    <property type="match status" value="1"/>
</dbReference>
<organism evidence="2 3">
    <name type="scientific">Exocentrus adspersus</name>
    <dbReference type="NCBI Taxonomy" id="1586481"/>
    <lineage>
        <taxon>Eukaryota</taxon>
        <taxon>Metazoa</taxon>
        <taxon>Ecdysozoa</taxon>
        <taxon>Arthropoda</taxon>
        <taxon>Hexapoda</taxon>
        <taxon>Insecta</taxon>
        <taxon>Pterygota</taxon>
        <taxon>Neoptera</taxon>
        <taxon>Endopterygota</taxon>
        <taxon>Coleoptera</taxon>
        <taxon>Polyphaga</taxon>
        <taxon>Cucujiformia</taxon>
        <taxon>Chrysomeloidea</taxon>
        <taxon>Cerambycidae</taxon>
        <taxon>Lamiinae</taxon>
        <taxon>Acanthocinini</taxon>
        <taxon>Exocentrus</taxon>
    </lineage>
</organism>
<evidence type="ECO:0000313" key="3">
    <source>
        <dbReference type="Proteomes" id="UP001159042"/>
    </source>
</evidence>
<dbReference type="InterPro" id="IPR051703">
    <property type="entry name" value="NF-kappa-B_Signaling_Reg"/>
</dbReference>